<reference evidence="3" key="1">
    <citation type="submission" date="2017-01" db="EMBL/GenBank/DDBJ databases">
        <authorList>
            <person name="Varghese N."/>
            <person name="Submissions S."/>
        </authorList>
    </citation>
    <scope>NUCLEOTIDE SEQUENCE [LARGE SCALE GENOMIC DNA]</scope>
    <source>
        <strain evidence="3">ATCC 12950</strain>
    </source>
</reference>
<evidence type="ECO:0000313" key="2">
    <source>
        <dbReference type="EMBL" id="SIR77370.1"/>
    </source>
</evidence>
<dbReference type="GO" id="GO:0016747">
    <property type="term" value="F:acyltransferase activity, transferring groups other than amino-acyl groups"/>
    <property type="evidence" value="ECO:0007669"/>
    <property type="project" value="InterPro"/>
</dbReference>
<dbReference type="OrthoDB" id="9132139at2"/>
<dbReference type="RefSeq" id="WP_076437063.1">
    <property type="nucleotide sequence ID" value="NZ_FTNI01000015.1"/>
</dbReference>
<dbReference type="Gene3D" id="3.40.630.30">
    <property type="match status" value="1"/>
</dbReference>
<gene>
    <name evidence="2" type="ORF">SAMN05421833_11550</name>
</gene>
<organism evidence="2 3">
    <name type="scientific">Microbispora rosea</name>
    <dbReference type="NCBI Taxonomy" id="58117"/>
    <lineage>
        <taxon>Bacteria</taxon>
        <taxon>Bacillati</taxon>
        <taxon>Actinomycetota</taxon>
        <taxon>Actinomycetes</taxon>
        <taxon>Streptosporangiales</taxon>
        <taxon>Streptosporangiaceae</taxon>
        <taxon>Microbispora</taxon>
    </lineage>
</organism>
<evidence type="ECO:0000259" key="1">
    <source>
        <dbReference type="PROSITE" id="PS51186"/>
    </source>
</evidence>
<proteinExistence type="predicted"/>
<accession>A0A1N7DNG2</accession>
<feature type="domain" description="N-acetyltransferase" evidence="1">
    <location>
        <begin position="13"/>
        <end position="180"/>
    </location>
</feature>
<dbReference type="PANTHER" id="PTHR43792">
    <property type="entry name" value="GNAT FAMILY, PUTATIVE (AFU_ORTHOLOGUE AFUA_3G00765)-RELATED-RELATED"/>
    <property type="match status" value="1"/>
</dbReference>
<dbReference type="InterPro" id="IPR000182">
    <property type="entry name" value="GNAT_dom"/>
</dbReference>
<sequence length="188" mass="21663">MLMPLYPLKTARLLLRPYTFDDFDAFHDIQSRDDVTRYLRSDNRDREEARQELTKLIGLEALREEGDKLVLAVELPATGTLIGDVGLFWTSREHRQGEIGYIFHPDHSGKGYATEAATEMLRLGFEVLGLHRIAGSIDARNDASARVLQRLGMRREAHFVQNEMIKGEWTDEVVYAMLNDEWRAREKA</sequence>
<name>A0A1N7DNG2_9ACTN</name>
<dbReference type="Pfam" id="PF13302">
    <property type="entry name" value="Acetyltransf_3"/>
    <property type="match status" value="1"/>
</dbReference>
<dbReference type="AlphaFoldDB" id="A0A1N7DNG2"/>
<dbReference type="InterPro" id="IPR016181">
    <property type="entry name" value="Acyl_CoA_acyltransferase"/>
</dbReference>
<keyword evidence="3" id="KW-1185">Reference proteome</keyword>
<protein>
    <submittedName>
        <fullName evidence="2">Protein N-acetyltransferase, RimJ/RimL family</fullName>
    </submittedName>
</protein>
<dbReference type="InterPro" id="IPR051531">
    <property type="entry name" value="N-acetyltransferase"/>
</dbReference>
<dbReference type="SUPFAM" id="SSF55729">
    <property type="entry name" value="Acyl-CoA N-acyltransferases (Nat)"/>
    <property type="match status" value="1"/>
</dbReference>
<dbReference type="EMBL" id="FTNI01000015">
    <property type="protein sequence ID" value="SIR77370.1"/>
    <property type="molecule type" value="Genomic_DNA"/>
</dbReference>
<keyword evidence="2" id="KW-0808">Transferase</keyword>
<dbReference type="STRING" id="58117.SAMN05421833_11550"/>
<dbReference type="PROSITE" id="PS51186">
    <property type="entry name" value="GNAT"/>
    <property type="match status" value="1"/>
</dbReference>
<dbReference type="PANTHER" id="PTHR43792:SF1">
    <property type="entry name" value="N-ACETYLTRANSFERASE DOMAIN-CONTAINING PROTEIN"/>
    <property type="match status" value="1"/>
</dbReference>
<dbReference type="Proteomes" id="UP000186096">
    <property type="component" value="Unassembled WGS sequence"/>
</dbReference>
<evidence type="ECO:0000313" key="3">
    <source>
        <dbReference type="Proteomes" id="UP000186096"/>
    </source>
</evidence>